<accession>A0A1W1UMU1</accession>
<keyword evidence="4" id="KW-0540">Nuclease</keyword>
<evidence type="ECO:0000256" key="3">
    <source>
        <dbReference type="ARBA" id="ARBA00022705"/>
    </source>
</evidence>
<dbReference type="RefSeq" id="WP_115306415.1">
    <property type="nucleotide sequence ID" value="NZ_FWWV01000009.1"/>
</dbReference>
<protein>
    <submittedName>
        <fullName evidence="8">Bacteriophage replication gene A protein (GPA)</fullName>
    </submittedName>
</protein>
<keyword evidence="6" id="KW-0378">Hydrolase</keyword>
<dbReference type="EMBL" id="FWWV01000009">
    <property type="protein sequence ID" value="SMB82343.1"/>
    <property type="molecule type" value="Genomic_DNA"/>
</dbReference>
<organism evidence="8 9">
    <name type="scientific">Pasteurella testudinis DSM 23072</name>
    <dbReference type="NCBI Taxonomy" id="1122938"/>
    <lineage>
        <taxon>Bacteria</taxon>
        <taxon>Pseudomonadati</taxon>
        <taxon>Pseudomonadota</taxon>
        <taxon>Gammaproteobacteria</taxon>
        <taxon>Pasteurellales</taxon>
        <taxon>Pasteurellaceae</taxon>
        <taxon>Pasteurella</taxon>
    </lineage>
</organism>
<dbReference type="GO" id="GO:0016787">
    <property type="term" value="F:hydrolase activity"/>
    <property type="evidence" value="ECO:0007669"/>
    <property type="project" value="UniProtKB-KW"/>
</dbReference>
<dbReference type="GO" id="GO:0006260">
    <property type="term" value="P:DNA replication"/>
    <property type="evidence" value="ECO:0007669"/>
    <property type="project" value="UniProtKB-KW"/>
</dbReference>
<evidence type="ECO:0000259" key="7">
    <source>
        <dbReference type="Pfam" id="PF05840"/>
    </source>
</evidence>
<proteinExistence type="inferred from homology"/>
<gene>
    <name evidence="8" type="ORF">SAMN05660772_02067</name>
</gene>
<comment type="similarity">
    <text evidence="2">Belongs to the phage GPA family.</text>
</comment>
<evidence type="ECO:0000256" key="5">
    <source>
        <dbReference type="ARBA" id="ARBA00022759"/>
    </source>
</evidence>
<evidence type="ECO:0000256" key="4">
    <source>
        <dbReference type="ARBA" id="ARBA00022722"/>
    </source>
</evidence>
<keyword evidence="9" id="KW-1185">Reference proteome</keyword>
<sequence length="712" mass="82100">MQTQQQMCWQAERDANMAANAAYLAETQALRAAPPQPYQPPAPDGLRMQQLELFNFNDELFPFVNQYIAGMPDYLSKYFVKRYMRIFSSAVNQGMGRREANTWIRTTMEKGILHRLENVMKRYPSAVAVNYPKFGRVIGLDEFSDEQVENSSKTIAHEVKFLVNEFQEKYIEKRAGTIDDENEIQQIINALYQKVAYYTLQQGVTPPHYDTFQKGLLDDKRMDTALLKMQSQSWWHSRLLRLRNVIQEHACIAVGQVQKKASPYVSYQTLQRWKEQKRKNREFFKQMELVNVDDDSERIGLDEMFYKTVSNPAVRRCELMVRMRGFEETAKVFGYAGEFYTLTAPSAYHAVHSQGGFVKKWNFSSPIDTHRYLCNVFARVRSSLDRKGVKTFGFRVVEPHHDGTPHWHLLLFMEQEHVQIVRDTFRHYALLECPDELGAAEHRFTATGIDWDKGSATGYIAKYIAKNIDGYACEDDKDEETGESLRDMAKNVSAWASHWRIRQFQQIGGAPVTVWRELRRKHGEPVNGDQSLSELITAADVGDWQQYINLQGGPFVKRNELQARTAYEDRKPNQFGEISKKIIGFFNQKLASCPILTRLKQFQLVKKTAQPAQATERSEANISARSAPWSSVNNCTEQKISDSGIDSRMDLNLGISARLSSLISKKIGWILNKKIRLTEEQLHELDKNGEVRLNNGRILSAEYGEIRFKGDR</sequence>
<evidence type="ECO:0000313" key="9">
    <source>
        <dbReference type="Proteomes" id="UP000192408"/>
    </source>
</evidence>
<dbReference type="STRING" id="1122938.SAMN05660772_02067"/>
<evidence type="ECO:0000256" key="1">
    <source>
        <dbReference type="ARBA" id="ARBA00003293"/>
    </source>
</evidence>
<keyword evidence="5" id="KW-0255">Endonuclease</keyword>
<keyword evidence="3" id="KW-0235">DNA replication</keyword>
<dbReference type="GO" id="GO:0004519">
    <property type="term" value="F:endonuclease activity"/>
    <property type="evidence" value="ECO:0007669"/>
    <property type="project" value="UniProtKB-KW"/>
</dbReference>
<dbReference type="AlphaFoldDB" id="A0A1W1UMU1"/>
<dbReference type="Proteomes" id="UP000192408">
    <property type="component" value="Unassembled WGS sequence"/>
</dbReference>
<comment type="function">
    <text evidence="1">Possible endonuclease which induces a single-strand cut and initiates DNA replication.</text>
</comment>
<evidence type="ECO:0000256" key="6">
    <source>
        <dbReference type="ARBA" id="ARBA00022801"/>
    </source>
</evidence>
<dbReference type="Pfam" id="PF05840">
    <property type="entry name" value="Phage_GPA"/>
    <property type="match status" value="1"/>
</dbReference>
<dbReference type="InterPro" id="IPR008766">
    <property type="entry name" value="Replication_gene_A-like"/>
</dbReference>
<reference evidence="9" key="1">
    <citation type="submission" date="2017-04" db="EMBL/GenBank/DDBJ databases">
        <authorList>
            <person name="Varghese N."/>
            <person name="Submissions S."/>
        </authorList>
    </citation>
    <scope>NUCLEOTIDE SEQUENCE [LARGE SCALE GENOMIC DNA]</scope>
    <source>
        <strain evidence="9">DSM 23072</strain>
    </source>
</reference>
<evidence type="ECO:0000313" key="8">
    <source>
        <dbReference type="EMBL" id="SMB82343.1"/>
    </source>
</evidence>
<name>A0A1W1UMU1_9PAST</name>
<evidence type="ECO:0000256" key="2">
    <source>
        <dbReference type="ARBA" id="ARBA00009260"/>
    </source>
</evidence>
<feature type="domain" description="Replication gene A protein-like" evidence="7">
    <location>
        <begin position="153"/>
        <end position="471"/>
    </location>
</feature>